<dbReference type="CDD" id="cd00130">
    <property type="entry name" value="PAS"/>
    <property type="match status" value="1"/>
</dbReference>
<evidence type="ECO:0000313" key="10">
    <source>
        <dbReference type="Proteomes" id="UP000217265"/>
    </source>
</evidence>
<protein>
    <recommendedName>
        <fullName evidence="2">histidine kinase</fullName>
        <ecNumber evidence="2">2.7.13.3</ecNumber>
    </recommendedName>
</protein>
<feature type="region of interest" description="Disordered" evidence="5">
    <location>
        <begin position="1"/>
        <end position="21"/>
    </location>
</feature>
<evidence type="ECO:0000256" key="1">
    <source>
        <dbReference type="ARBA" id="ARBA00000085"/>
    </source>
</evidence>
<dbReference type="InterPro" id="IPR011006">
    <property type="entry name" value="CheY-like_superfamily"/>
</dbReference>
<dbReference type="Pfam" id="PF13426">
    <property type="entry name" value="PAS_9"/>
    <property type="match status" value="1"/>
</dbReference>
<dbReference type="RefSeq" id="WP_096055381.1">
    <property type="nucleotide sequence ID" value="NZ_CP023344.1"/>
</dbReference>
<feature type="domain" description="PAC" evidence="8">
    <location>
        <begin position="103"/>
        <end position="155"/>
    </location>
</feature>
<dbReference type="EC" id="2.7.13.3" evidence="2"/>
<dbReference type="InterPro" id="IPR003661">
    <property type="entry name" value="HisK_dim/P_dom"/>
</dbReference>
<proteinExistence type="predicted"/>
<evidence type="ECO:0000259" key="7">
    <source>
        <dbReference type="PROSITE" id="PS50110"/>
    </source>
</evidence>
<dbReference type="Gene3D" id="1.10.287.130">
    <property type="match status" value="1"/>
</dbReference>
<organism evidence="9 10">
    <name type="scientific">Nibricoccus aquaticus</name>
    <dbReference type="NCBI Taxonomy" id="2576891"/>
    <lineage>
        <taxon>Bacteria</taxon>
        <taxon>Pseudomonadati</taxon>
        <taxon>Verrucomicrobiota</taxon>
        <taxon>Opitutia</taxon>
        <taxon>Opitutales</taxon>
        <taxon>Opitutaceae</taxon>
        <taxon>Nibricoccus</taxon>
    </lineage>
</organism>
<dbReference type="NCBIfam" id="TIGR00229">
    <property type="entry name" value="sensory_box"/>
    <property type="match status" value="1"/>
</dbReference>
<accession>A0A290Q4Z4</accession>
<dbReference type="CDD" id="cd00082">
    <property type="entry name" value="HisKA"/>
    <property type="match status" value="1"/>
</dbReference>
<dbReference type="InterPro" id="IPR000014">
    <property type="entry name" value="PAS"/>
</dbReference>
<dbReference type="InterPro" id="IPR001789">
    <property type="entry name" value="Sig_transdc_resp-reg_receiver"/>
</dbReference>
<dbReference type="InterPro" id="IPR003594">
    <property type="entry name" value="HATPase_dom"/>
</dbReference>
<dbReference type="Pfam" id="PF00512">
    <property type="entry name" value="HisKA"/>
    <property type="match status" value="1"/>
</dbReference>
<keyword evidence="10" id="KW-1185">Reference proteome</keyword>
<dbReference type="PROSITE" id="PS50110">
    <property type="entry name" value="RESPONSE_REGULATORY"/>
    <property type="match status" value="1"/>
</dbReference>
<comment type="caution">
    <text evidence="4">Lacks conserved residue(s) required for the propagation of feature annotation.</text>
</comment>
<dbReference type="InterPro" id="IPR036097">
    <property type="entry name" value="HisK_dim/P_sf"/>
</dbReference>
<sequence>MRYLQSTPPFPALPDARDTRDKPPAAPLLAAAVHAQSEGVLIVEKRWTRKGLKIIFANESFCAMTGHTVSGLRELGLATLHVETDTLPRLKDWVSHLQSGTVFSGEGGLLRKDGTALFAAWNYCPVHDERGRVTHIVATFRDLTEKRRLQEALVHSQRLDAVGRLAGGVAHDFNNLLSVINGYCEILATKAPIRRQASRELEEIHLASQKAALLVRQLLAFSRRQAMNPKVISLNQLVRDNAEILSRLLKPSKSLALSLDTESLNIRVDPAQLQQVLLNLTINARDALAEGGQVTLTTALREITGENQSDPSDLEPIPTGRYAVLAVHDNGIGMDEQTQSHLFEPFFTTKEPGHGTGLGLALVYGVVQQSGGHIRVHSAPRVGSTFEIFLPEVREPVQAIHAPIPTLPGTRGRETVLIVEEDDVIRKMVASILTADGYTVLSERTADDGLDIARRLGRPIDLLITQIGGNVGSEGEKLVRDLHAEHPQVRVLATCNPDCAPLAMLSADRVACVTKPFALSALIKSVRTLLDAKK</sequence>
<dbReference type="AlphaFoldDB" id="A0A290Q4Z4"/>
<feature type="domain" description="Histidine kinase" evidence="6">
    <location>
        <begin position="168"/>
        <end position="394"/>
    </location>
</feature>
<evidence type="ECO:0000256" key="2">
    <source>
        <dbReference type="ARBA" id="ARBA00012438"/>
    </source>
</evidence>
<evidence type="ECO:0000259" key="8">
    <source>
        <dbReference type="PROSITE" id="PS50113"/>
    </source>
</evidence>
<dbReference type="Gene3D" id="3.30.565.10">
    <property type="entry name" value="Histidine kinase-like ATPase, C-terminal domain"/>
    <property type="match status" value="1"/>
</dbReference>
<dbReference type="KEGG" id="vbh:CMV30_07175"/>
<dbReference type="Pfam" id="PF02518">
    <property type="entry name" value="HATPase_c"/>
    <property type="match status" value="1"/>
</dbReference>
<dbReference type="InterPro" id="IPR001610">
    <property type="entry name" value="PAC"/>
</dbReference>
<keyword evidence="3" id="KW-0597">Phosphoprotein</keyword>
<dbReference type="Gene3D" id="3.40.50.2300">
    <property type="match status" value="1"/>
</dbReference>
<dbReference type="Gene3D" id="3.30.450.20">
    <property type="entry name" value="PAS domain"/>
    <property type="match status" value="1"/>
</dbReference>
<feature type="domain" description="Response regulatory" evidence="7">
    <location>
        <begin position="415"/>
        <end position="530"/>
    </location>
</feature>
<evidence type="ECO:0000256" key="5">
    <source>
        <dbReference type="SAM" id="MobiDB-lite"/>
    </source>
</evidence>
<dbReference type="InterPro" id="IPR000700">
    <property type="entry name" value="PAS-assoc_C"/>
</dbReference>
<dbReference type="SMART" id="SM00388">
    <property type="entry name" value="HisKA"/>
    <property type="match status" value="1"/>
</dbReference>
<dbReference type="SMART" id="SM00086">
    <property type="entry name" value="PAC"/>
    <property type="match status" value="1"/>
</dbReference>
<dbReference type="Pfam" id="PF00072">
    <property type="entry name" value="Response_reg"/>
    <property type="match status" value="1"/>
</dbReference>
<name>A0A290Q4Z4_9BACT</name>
<dbReference type="PRINTS" id="PR00344">
    <property type="entry name" value="BCTRLSENSOR"/>
</dbReference>
<dbReference type="GO" id="GO:0000155">
    <property type="term" value="F:phosphorelay sensor kinase activity"/>
    <property type="evidence" value="ECO:0007669"/>
    <property type="project" value="InterPro"/>
</dbReference>
<comment type="catalytic activity">
    <reaction evidence="1">
        <text>ATP + protein L-histidine = ADP + protein N-phospho-L-histidine.</text>
        <dbReference type="EC" id="2.7.13.3"/>
    </reaction>
</comment>
<dbReference type="OrthoDB" id="9764522at2"/>
<evidence type="ECO:0000259" key="6">
    <source>
        <dbReference type="PROSITE" id="PS50109"/>
    </source>
</evidence>
<dbReference type="SMART" id="SM00387">
    <property type="entry name" value="HATPase_c"/>
    <property type="match status" value="1"/>
</dbReference>
<dbReference type="SUPFAM" id="SSF47384">
    <property type="entry name" value="Homodimeric domain of signal transducing histidine kinase"/>
    <property type="match status" value="1"/>
</dbReference>
<evidence type="ECO:0000256" key="3">
    <source>
        <dbReference type="ARBA" id="ARBA00022553"/>
    </source>
</evidence>
<dbReference type="PROSITE" id="PS50113">
    <property type="entry name" value="PAC"/>
    <property type="match status" value="1"/>
</dbReference>
<dbReference type="InterPro" id="IPR035965">
    <property type="entry name" value="PAS-like_dom_sf"/>
</dbReference>
<gene>
    <name evidence="9" type="ORF">CMV30_07175</name>
</gene>
<dbReference type="SUPFAM" id="SSF55785">
    <property type="entry name" value="PYP-like sensor domain (PAS domain)"/>
    <property type="match status" value="1"/>
</dbReference>
<reference evidence="9 10" key="1">
    <citation type="submission" date="2017-09" db="EMBL/GenBank/DDBJ databases">
        <title>Complete genome sequence of Verrucomicrobial strain HZ-65, isolated from freshwater.</title>
        <authorList>
            <person name="Choi A."/>
        </authorList>
    </citation>
    <scope>NUCLEOTIDE SEQUENCE [LARGE SCALE GENOMIC DNA]</scope>
    <source>
        <strain evidence="9 10">HZ-65</strain>
    </source>
</reference>
<dbReference type="EMBL" id="CP023344">
    <property type="protein sequence ID" value="ATC63749.1"/>
    <property type="molecule type" value="Genomic_DNA"/>
</dbReference>
<evidence type="ECO:0000313" key="9">
    <source>
        <dbReference type="EMBL" id="ATC63749.1"/>
    </source>
</evidence>
<dbReference type="PANTHER" id="PTHR43065">
    <property type="entry name" value="SENSOR HISTIDINE KINASE"/>
    <property type="match status" value="1"/>
</dbReference>
<dbReference type="InterPro" id="IPR004358">
    <property type="entry name" value="Sig_transdc_His_kin-like_C"/>
</dbReference>
<dbReference type="InterPro" id="IPR036890">
    <property type="entry name" value="HATPase_C_sf"/>
</dbReference>
<dbReference type="Proteomes" id="UP000217265">
    <property type="component" value="Chromosome"/>
</dbReference>
<evidence type="ECO:0000256" key="4">
    <source>
        <dbReference type="PROSITE-ProRule" id="PRU00169"/>
    </source>
</evidence>
<dbReference type="SUPFAM" id="SSF55874">
    <property type="entry name" value="ATPase domain of HSP90 chaperone/DNA topoisomerase II/histidine kinase"/>
    <property type="match status" value="1"/>
</dbReference>
<dbReference type="PROSITE" id="PS50109">
    <property type="entry name" value="HIS_KIN"/>
    <property type="match status" value="1"/>
</dbReference>
<dbReference type="InterPro" id="IPR005467">
    <property type="entry name" value="His_kinase_dom"/>
</dbReference>
<dbReference type="SUPFAM" id="SSF52172">
    <property type="entry name" value="CheY-like"/>
    <property type="match status" value="1"/>
</dbReference>
<dbReference type="PANTHER" id="PTHR43065:SF42">
    <property type="entry name" value="TWO-COMPONENT SENSOR PPRA"/>
    <property type="match status" value="1"/>
</dbReference>